<feature type="compositionally biased region" description="Basic and acidic residues" evidence="1">
    <location>
        <begin position="191"/>
        <end position="200"/>
    </location>
</feature>
<evidence type="ECO:0000313" key="2">
    <source>
        <dbReference type="EMBL" id="MQL91881.1"/>
    </source>
</evidence>
<gene>
    <name evidence="2" type="ORF">Taro_024497</name>
</gene>
<evidence type="ECO:0000256" key="1">
    <source>
        <dbReference type="SAM" id="MobiDB-lite"/>
    </source>
</evidence>
<sequence length="364" mass="40718">MSLPPREERTRWGLLVGLAVSSLHRTARTQPLHGWSVTLLSTAASIRGRHPKTAGSSERAREKEGERRGERERERGKGLGRPGFKPGSCEGDIAHVVTGTRSHLVAFTRHRQSRTDTKDARHVCQTVSGATRWEGDIGHVAFKKATYTMLPSIKPEGDSGYVAFKKATYPMSQSQAEPDIDAIGTTSRQSPCRDPEDGAKGPRGPGCYRYSQSCQEKEETFILCQHPFLTIISSSLLTHLQKSKIYEGTEFKTEEQWASVKGNKPQYSKYLTAQIRVAKNFQLYSDFFYLNKLPEIQFSQFHDSIVLLRSEQPLNLPLTVDFANLKPDSSVLLPKLHSVVFDSDAGSHAFDMFAKQMGRMSAKQ</sequence>
<feature type="region of interest" description="Disordered" evidence="1">
    <location>
        <begin position="46"/>
        <end position="87"/>
    </location>
</feature>
<reference evidence="2" key="1">
    <citation type="submission" date="2017-07" db="EMBL/GenBank/DDBJ databases">
        <title>Taro Niue Genome Assembly and Annotation.</title>
        <authorList>
            <person name="Atibalentja N."/>
            <person name="Keating K."/>
            <person name="Fields C.J."/>
        </authorList>
    </citation>
    <scope>NUCLEOTIDE SEQUENCE</scope>
    <source>
        <strain evidence="2">Niue_2</strain>
        <tissue evidence="2">Leaf</tissue>
    </source>
</reference>
<organism evidence="2 3">
    <name type="scientific">Colocasia esculenta</name>
    <name type="common">Wild taro</name>
    <name type="synonym">Arum esculentum</name>
    <dbReference type="NCBI Taxonomy" id="4460"/>
    <lineage>
        <taxon>Eukaryota</taxon>
        <taxon>Viridiplantae</taxon>
        <taxon>Streptophyta</taxon>
        <taxon>Embryophyta</taxon>
        <taxon>Tracheophyta</taxon>
        <taxon>Spermatophyta</taxon>
        <taxon>Magnoliopsida</taxon>
        <taxon>Liliopsida</taxon>
        <taxon>Araceae</taxon>
        <taxon>Aroideae</taxon>
        <taxon>Colocasieae</taxon>
        <taxon>Colocasia</taxon>
    </lineage>
</organism>
<feature type="region of interest" description="Disordered" evidence="1">
    <location>
        <begin position="183"/>
        <end position="204"/>
    </location>
</feature>
<proteinExistence type="predicted"/>
<comment type="caution">
    <text evidence="2">The sequence shown here is derived from an EMBL/GenBank/DDBJ whole genome shotgun (WGS) entry which is preliminary data.</text>
</comment>
<evidence type="ECO:0000313" key="3">
    <source>
        <dbReference type="Proteomes" id="UP000652761"/>
    </source>
</evidence>
<dbReference type="AlphaFoldDB" id="A0A843V6G9"/>
<feature type="non-terminal residue" evidence="2">
    <location>
        <position position="1"/>
    </location>
</feature>
<keyword evidence="3" id="KW-1185">Reference proteome</keyword>
<dbReference type="EMBL" id="NMUH01001389">
    <property type="protein sequence ID" value="MQL91881.1"/>
    <property type="molecule type" value="Genomic_DNA"/>
</dbReference>
<name>A0A843V6G9_COLES</name>
<protein>
    <submittedName>
        <fullName evidence="2">Uncharacterized protein</fullName>
    </submittedName>
</protein>
<feature type="compositionally biased region" description="Basic and acidic residues" evidence="1">
    <location>
        <begin position="58"/>
        <end position="77"/>
    </location>
</feature>
<dbReference type="Proteomes" id="UP000652761">
    <property type="component" value="Unassembled WGS sequence"/>
</dbReference>
<accession>A0A843V6G9</accession>